<keyword evidence="1" id="KW-0472">Membrane</keyword>
<dbReference type="Proteomes" id="UP001627284">
    <property type="component" value="Unassembled WGS sequence"/>
</dbReference>
<keyword evidence="3" id="KW-1185">Reference proteome</keyword>
<name>A0ABD2SGW3_9SOLN</name>
<evidence type="ECO:0000313" key="2">
    <source>
        <dbReference type="EMBL" id="KAL3343106.1"/>
    </source>
</evidence>
<dbReference type="AlphaFoldDB" id="A0ABD2SGW3"/>
<organism evidence="2 3">
    <name type="scientific">Solanum stoloniferum</name>
    <dbReference type="NCBI Taxonomy" id="62892"/>
    <lineage>
        <taxon>Eukaryota</taxon>
        <taxon>Viridiplantae</taxon>
        <taxon>Streptophyta</taxon>
        <taxon>Embryophyta</taxon>
        <taxon>Tracheophyta</taxon>
        <taxon>Spermatophyta</taxon>
        <taxon>Magnoliopsida</taxon>
        <taxon>eudicotyledons</taxon>
        <taxon>Gunneridae</taxon>
        <taxon>Pentapetalae</taxon>
        <taxon>asterids</taxon>
        <taxon>lamiids</taxon>
        <taxon>Solanales</taxon>
        <taxon>Solanaceae</taxon>
        <taxon>Solanoideae</taxon>
        <taxon>Solaneae</taxon>
        <taxon>Solanum</taxon>
    </lineage>
</organism>
<protein>
    <submittedName>
        <fullName evidence="2">Uncharacterized protein</fullName>
    </submittedName>
</protein>
<feature type="non-terminal residue" evidence="2">
    <location>
        <position position="1"/>
    </location>
</feature>
<evidence type="ECO:0000313" key="3">
    <source>
        <dbReference type="Proteomes" id="UP001627284"/>
    </source>
</evidence>
<keyword evidence="1" id="KW-1133">Transmembrane helix</keyword>
<sequence>PAIPSLYVSIYILLAHDINLLGFSIKKNRQRFRLQRHNMEEEKKTTTTLNVISSFFKSGNKKQEACVDTTTACVDDTTGSIKTTNTREDEEEDEWILLLDERRANVQQISIFLIVLGITLICFNYFDVVFTIFGKEGGAIISRTLNLGAAFVITVTGLIVREN</sequence>
<feature type="transmembrane region" description="Helical" evidence="1">
    <location>
        <begin position="111"/>
        <end position="134"/>
    </location>
</feature>
<proteinExistence type="predicted"/>
<feature type="transmembrane region" description="Helical" evidence="1">
    <location>
        <begin position="140"/>
        <end position="160"/>
    </location>
</feature>
<comment type="caution">
    <text evidence="2">The sequence shown here is derived from an EMBL/GenBank/DDBJ whole genome shotgun (WGS) entry which is preliminary data.</text>
</comment>
<reference evidence="2 3" key="1">
    <citation type="submission" date="2024-05" db="EMBL/GenBank/DDBJ databases">
        <title>De novo assembly of an allotetraploid wild potato.</title>
        <authorList>
            <person name="Hosaka A.J."/>
        </authorList>
    </citation>
    <scope>NUCLEOTIDE SEQUENCE [LARGE SCALE GENOMIC DNA]</scope>
    <source>
        <tissue evidence="2">Young leaves</tissue>
    </source>
</reference>
<gene>
    <name evidence="2" type="ORF">AABB24_026925</name>
</gene>
<feature type="transmembrane region" description="Helical" evidence="1">
    <location>
        <begin position="6"/>
        <end position="25"/>
    </location>
</feature>
<dbReference type="EMBL" id="JBJKTR010000015">
    <property type="protein sequence ID" value="KAL3343106.1"/>
    <property type="molecule type" value="Genomic_DNA"/>
</dbReference>
<keyword evidence="1" id="KW-0812">Transmembrane</keyword>
<accession>A0ABD2SGW3</accession>
<evidence type="ECO:0000256" key="1">
    <source>
        <dbReference type="SAM" id="Phobius"/>
    </source>
</evidence>